<sequence length="285" mass="31955">MSIAAIPSTLFLSPKEITVGEFTTDLAAAHQEHWVPKVPGDAPSIEREFKFGNLKYDRTQTKFSAALCDSVSARICGQSASTCAITADRGKRYMLQHVTTWFKNAMESDGTKLWIQRQAASNQNIYMITGMHTIIDPRIELDFTSTKQREFALRLPLELPPNFKILQPATEGGRQREAGNKLEYTSSGEHIFALEYRKVTFKWLRRLFSKPPQLSPSCAWTCLDTPWRGVDNQGDDMSDSSGDDTSDDEGENVIEVTVEMESTLPDENWAAESTENGHYCISTIA</sequence>
<evidence type="ECO:0000313" key="1">
    <source>
        <dbReference type="EMBL" id="KAJ3499063.1"/>
    </source>
</evidence>
<dbReference type="EMBL" id="JANAKD010000023">
    <property type="protein sequence ID" value="KAJ3499063.1"/>
    <property type="molecule type" value="Genomic_DNA"/>
</dbReference>
<proteinExistence type="predicted"/>
<accession>A0ACC1R7G4</accession>
<organism evidence="1 2">
    <name type="scientific">Lecanicillium saksenae</name>
    <dbReference type="NCBI Taxonomy" id="468837"/>
    <lineage>
        <taxon>Eukaryota</taxon>
        <taxon>Fungi</taxon>
        <taxon>Dikarya</taxon>
        <taxon>Ascomycota</taxon>
        <taxon>Pezizomycotina</taxon>
        <taxon>Sordariomycetes</taxon>
        <taxon>Hypocreomycetidae</taxon>
        <taxon>Hypocreales</taxon>
        <taxon>Cordycipitaceae</taxon>
        <taxon>Lecanicillium</taxon>
    </lineage>
</organism>
<name>A0ACC1R7G4_9HYPO</name>
<protein>
    <submittedName>
        <fullName evidence="1">Uncharacterized protein</fullName>
    </submittedName>
</protein>
<reference evidence="1" key="1">
    <citation type="submission" date="2022-07" db="EMBL/GenBank/DDBJ databases">
        <title>Genome Sequence of Lecanicillium saksenae.</title>
        <authorList>
            <person name="Buettner E."/>
        </authorList>
    </citation>
    <scope>NUCLEOTIDE SEQUENCE</scope>
    <source>
        <strain evidence="1">VT-O1</strain>
    </source>
</reference>
<keyword evidence="2" id="KW-1185">Reference proteome</keyword>
<gene>
    <name evidence="1" type="ORF">NLG97_g644</name>
</gene>
<comment type="caution">
    <text evidence="1">The sequence shown here is derived from an EMBL/GenBank/DDBJ whole genome shotgun (WGS) entry which is preliminary data.</text>
</comment>
<evidence type="ECO:0000313" key="2">
    <source>
        <dbReference type="Proteomes" id="UP001148737"/>
    </source>
</evidence>
<dbReference type="Proteomes" id="UP001148737">
    <property type="component" value="Unassembled WGS sequence"/>
</dbReference>